<gene>
    <name evidence="1" type="ORF">AVEN_69325_1</name>
</gene>
<proteinExistence type="predicted"/>
<sequence>MGSWVEEEIAFCFFGNKSQSRLVRIFGSGLAFLPRGITILCFADRPGPRPDLAEVHLNFGNVSNLPAYCSIFYLRTDLGPGA</sequence>
<organism evidence="1 2">
    <name type="scientific">Araneus ventricosus</name>
    <name type="common">Orbweaver spider</name>
    <name type="synonym">Epeira ventricosa</name>
    <dbReference type="NCBI Taxonomy" id="182803"/>
    <lineage>
        <taxon>Eukaryota</taxon>
        <taxon>Metazoa</taxon>
        <taxon>Ecdysozoa</taxon>
        <taxon>Arthropoda</taxon>
        <taxon>Chelicerata</taxon>
        <taxon>Arachnida</taxon>
        <taxon>Araneae</taxon>
        <taxon>Araneomorphae</taxon>
        <taxon>Entelegynae</taxon>
        <taxon>Araneoidea</taxon>
        <taxon>Araneidae</taxon>
        <taxon>Araneus</taxon>
    </lineage>
</organism>
<dbReference type="Proteomes" id="UP000499080">
    <property type="component" value="Unassembled WGS sequence"/>
</dbReference>
<evidence type="ECO:0000313" key="1">
    <source>
        <dbReference type="EMBL" id="GBM96957.1"/>
    </source>
</evidence>
<protein>
    <submittedName>
        <fullName evidence="1">Uncharacterized protein</fullName>
    </submittedName>
</protein>
<reference evidence="1 2" key="1">
    <citation type="journal article" date="2019" name="Sci. Rep.">
        <title>Orb-weaving spider Araneus ventricosus genome elucidates the spidroin gene catalogue.</title>
        <authorList>
            <person name="Kono N."/>
            <person name="Nakamura H."/>
            <person name="Ohtoshi R."/>
            <person name="Moran D.A.P."/>
            <person name="Shinohara A."/>
            <person name="Yoshida Y."/>
            <person name="Fujiwara M."/>
            <person name="Mori M."/>
            <person name="Tomita M."/>
            <person name="Arakawa K."/>
        </authorList>
    </citation>
    <scope>NUCLEOTIDE SEQUENCE [LARGE SCALE GENOMIC DNA]</scope>
</reference>
<comment type="caution">
    <text evidence="1">The sequence shown here is derived from an EMBL/GenBank/DDBJ whole genome shotgun (WGS) entry which is preliminary data.</text>
</comment>
<dbReference type="AlphaFoldDB" id="A0A4Y2K429"/>
<keyword evidence="2" id="KW-1185">Reference proteome</keyword>
<dbReference type="EMBL" id="BGPR01004193">
    <property type="protein sequence ID" value="GBM96957.1"/>
    <property type="molecule type" value="Genomic_DNA"/>
</dbReference>
<evidence type="ECO:0000313" key="2">
    <source>
        <dbReference type="Proteomes" id="UP000499080"/>
    </source>
</evidence>
<name>A0A4Y2K429_ARAVE</name>
<accession>A0A4Y2K429</accession>